<gene>
    <name evidence="3" type="ORF">PSTG_14157</name>
</gene>
<feature type="region of interest" description="Disordered" evidence="1">
    <location>
        <begin position="257"/>
        <end position="288"/>
    </location>
</feature>
<evidence type="ECO:0000256" key="2">
    <source>
        <dbReference type="SAM" id="SignalP"/>
    </source>
</evidence>
<dbReference type="Proteomes" id="UP000054564">
    <property type="component" value="Unassembled WGS sequence"/>
</dbReference>
<protein>
    <submittedName>
        <fullName evidence="3">Uncharacterized protein</fullName>
    </submittedName>
</protein>
<dbReference type="AlphaFoldDB" id="A0A0L0UZS6"/>
<evidence type="ECO:0000256" key="1">
    <source>
        <dbReference type="SAM" id="MobiDB-lite"/>
    </source>
</evidence>
<comment type="caution">
    <text evidence="3">The sequence shown here is derived from an EMBL/GenBank/DDBJ whole genome shotgun (WGS) entry which is preliminary data.</text>
</comment>
<proteinExistence type="predicted"/>
<sequence>MKYRRGLCFLFLFIRSTRATLAHLASESAPGSTIFRGGEAAKSVNVAEDLRIPGGSLNGGSRIGKGMDGAPSLEIKKPVESVTPRSPEEPGGTLGKTTVEDDCIETGYTKSLATVRLRRRGCAGALGTGLIKTSNGLVKAGNGLKYFDTLTAGQKLRLIKTKFTNGVKNTANAAGRGIAFVGRKTKQGIMLVLHGTKKGIIATGRGVFIVVFGTIDLTVRGVWHVLKFIGRAGLRGFRNLGKGLSATGKGLQKVGDRMETSAASRLTKKVSPPPEEPHSYGGIPQHQH</sequence>
<accession>A0A0L0UZS6</accession>
<name>A0A0L0UZS6_9BASI</name>
<keyword evidence="4" id="KW-1185">Reference proteome</keyword>
<evidence type="ECO:0000313" key="3">
    <source>
        <dbReference type="EMBL" id="KNE92436.1"/>
    </source>
</evidence>
<dbReference type="EMBL" id="AJIL01000164">
    <property type="protein sequence ID" value="KNE92436.1"/>
    <property type="molecule type" value="Genomic_DNA"/>
</dbReference>
<reference evidence="4" key="1">
    <citation type="submission" date="2014-03" db="EMBL/GenBank/DDBJ databases">
        <title>The Genome Sequence of Puccinia striiformis f. sp. tritici PST-78.</title>
        <authorList>
            <consortium name="The Broad Institute Genome Sequencing Platform"/>
            <person name="Cuomo C."/>
            <person name="Hulbert S."/>
            <person name="Chen X."/>
            <person name="Walker B."/>
            <person name="Young S.K."/>
            <person name="Zeng Q."/>
            <person name="Gargeya S."/>
            <person name="Fitzgerald M."/>
            <person name="Haas B."/>
            <person name="Abouelleil A."/>
            <person name="Alvarado L."/>
            <person name="Arachchi H.M."/>
            <person name="Berlin A.M."/>
            <person name="Chapman S.B."/>
            <person name="Goldberg J."/>
            <person name="Griggs A."/>
            <person name="Gujja S."/>
            <person name="Hansen M."/>
            <person name="Howarth C."/>
            <person name="Imamovic A."/>
            <person name="Larimer J."/>
            <person name="McCowan C."/>
            <person name="Montmayeur A."/>
            <person name="Murphy C."/>
            <person name="Neiman D."/>
            <person name="Pearson M."/>
            <person name="Priest M."/>
            <person name="Roberts A."/>
            <person name="Saif S."/>
            <person name="Shea T."/>
            <person name="Sisk P."/>
            <person name="Sykes S."/>
            <person name="Wortman J."/>
            <person name="Nusbaum C."/>
            <person name="Birren B."/>
        </authorList>
    </citation>
    <scope>NUCLEOTIDE SEQUENCE [LARGE SCALE GENOMIC DNA]</scope>
    <source>
        <strain evidence="4">race PST-78</strain>
    </source>
</reference>
<evidence type="ECO:0000313" key="4">
    <source>
        <dbReference type="Proteomes" id="UP000054564"/>
    </source>
</evidence>
<dbReference type="OrthoDB" id="2499721at2759"/>
<organism evidence="3 4">
    <name type="scientific">Puccinia striiformis f. sp. tritici PST-78</name>
    <dbReference type="NCBI Taxonomy" id="1165861"/>
    <lineage>
        <taxon>Eukaryota</taxon>
        <taxon>Fungi</taxon>
        <taxon>Dikarya</taxon>
        <taxon>Basidiomycota</taxon>
        <taxon>Pucciniomycotina</taxon>
        <taxon>Pucciniomycetes</taxon>
        <taxon>Pucciniales</taxon>
        <taxon>Pucciniaceae</taxon>
        <taxon>Puccinia</taxon>
    </lineage>
</organism>
<feature type="chain" id="PRO_5005548727" evidence="2">
    <location>
        <begin position="20"/>
        <end position="288"/>
    </location>
</feature>
<feature type="signal peptide" evidence="2">
    <location>
        <begin position="1"/>
        <end position="19"/>
    </location>
</feature>
<keyword evidence="2" id="KW-0732">Signal</keyword>